<dbReference type="Proteomes" id="UP001169760">
    <property type="component" value="Unassembled WGS sequence"/>
</dbReference>
<dbReference type="SUPFAM" id="SSF53850">
    <property type="entry name" value="Periplasmic binding protein-like II"/>
    <property type="match status" value="1"/>
</dbReference>
<proteinExistence type="predicted"/>
<comment type="caution">
    <text evidence="1">The sequence shown here is derived from an EMBL/GenBank/DDBJ whole genome shotgun (WGS) entry which is preliminary data.</text>
</comment>
<gene>
    <name evidence="1" type="ORF">Q4521_19765</name>
</gene>
<evidence type="ECO:0008006" key="3">
    <source>
        <dbReference type="Google" id="ProtNLM"/>
    </source>
</evidence>
<evidence type="ECO:0000313" key="1">
    <source>
        <dbReference type="EMBL" id="MDO6424737.1"/>
    </source>
</evidence>
<name>A0AAW7XE87_9GAMM</name>
<accession>A0AAW7XE87</accession>
<protein>
    <recommendedName>
        <fullName evidence="3">Solute-binding protein family 3/N-terminal domain-containing protein</fullName>
    </recommendedName>
</protein>
<dbReference type="AlphaFoldDB" id="A0AAW7XE87"/>
<organism evidence="1 2">
    <name type="scientific">Saccharophagus degradans</name>
    <dbReference type="NCBI Taxonomy" id="86304"/>
    <lineage>
        <taxon>Bacteria</taxon>
        <taxon>Pseudomonadati</taxon>
        <taxon>Pseudomonadota</taxon>
        <taxon>Gammaproteobacteria</taxon>
        <taxon>Cellvibrionales</taxon>
        <taxon>Cellvibrionaceae</taxon>
        <taxon>Saccharophagus</taxon>
    </lineage>
</organism>
<reference evidence="1" key="1">
    <citation type="submission" date="2023-07" db="EMBL/GenBank/DDBJ databases">
        <title>Genome content predicts the carbon catabolic preferences of heterotrophic bacteria.</title>
        <authorList>
            <person name="Gralka M."/>
        </authorList>
    </citation>
    <scope>NUCLEOTIDE SEQUENCE</scope>
    <source>
        <strain evidence="1">I3M17_2</strain>
    </source>
</reference>
<dbReference type="EMBL" id="JAUOPB010000017">
    <property type="protein sequence ID" value="MDO6424737.1"/>
    <property type="molecule type" value="Genomic_DNA"/>
</dbReference>
<dbReference type="RefSeq" id="WP_303493926.1">
    <property type="nucleotide sequence ID" value="NZ_JAUOPB010000017.1"/>
</dbReference>
<evidence type="ECO:0000313" key="2">
    <source>
        <dbReference type="Proteomes" id="UP001169760"/>
    </source>
</evidence>
<sequence>MSAKDNANHFVLAQTIDVDFLASYEYQVFQLALDKTKQKYGDYTLSISKNILSEKRAEIMALSEDRINIYFIDSASIERSDSLAYARFPVMLGIVGYRVNLMGAKLQSKGYAFSSVEDLKPYTFIQGAHWLDSTVLKDNGFNVLEGASIEGLFNMLSYERADFFPVAANQVKDIVNENIELEGVSVEENFMFYYPLPRFIYTHKRNRAGVERLHEGLIQAFDDGSLIELWYKHNKTSLDFVGFDKRLVFKLKNIHLGALSDGLDKYIYPFQSPDKTE</sequence>